<feature type="transmembrane region" description="Helical" evidence="7">
    <location>
        <begin position="116"/>
        <end position="139"/>
    </location>
</feature>
<keyword evidence="2" id="KW-1003">Cell membrane</keyword>
<evidence type="ECO:0000256" key="1">
    <source>
        <dbReference type="ARBA" id="ARBA00004651"/>
    </source>
</evidence>
<dbReference type="GO" id="GO:0015031">
    <property type="term" value="P:protein transport"/>
    <property type="evidence" value="ECO:0007669"/>
    <property type="project" value="UniProtKB-KW"/>
</dbReference>
<evidence type="ECO:0000313" key="10">
    <source>
        <dbReference type="Proteomes" id="UP000298596"/>
    </source>
</evidence>
<dbReference type="EMBL" id="CP032332">
    <property type="protein sequence ID" value="QCO05864.1"/>
    <property type="molecule type" value="Genomic_DNA"/>
</dbReference>
<accession>A0A4D8Q718</accession>
<reference evidence="9 10" key="1">
    <citation type="submission" date="2018-09" db="EMBL/GenBank/DDBJ databases">
        <title>Whole genome based analysis of evolution and adaptive divergence in Indian and Brazilian strains of Azospirillum brasilense.</title>
        <authorList>
            <person name="Singh C."/>
            <person name="Tripathi A.K."/>
        </authorList>
    </citation>
    <scope>NUCLEOTIDE SEQUENCE [LARGE SCALE GENOMIC DNA]</scope>
    <source>
        <strain evidence="9 10">MTCC4036</strain>
        <plasmid evidence="9 10">p2</plasmid>
    </source>
</reference>
<feature type="transmembrane region" description="Helical" evidence="7">
    <location>
        <begin position="80"/>
        <end position="104"/>
    </location>
</feature>
<sequence>MTILESGLYDIARLFLLPVLLLILASLAYSLWALGAFAVEAWQRRRGDHRSPLIAYRHRTGSGSDDLELWIMKRLEWLRVVARSAPMLGLVATMIPMGPALLALTRNDAQGIGENLTVAFSAVILALVAASIAFFILTFRRRWLLEDLRAVERSLAEAGGAG</sequence>
<keyword evidence="6" id="KW-0653">Protein transport</keyword>
<dbReference type="InterPro" id="IPR002898">
    <property type="entry name" value="MotA_ExbB_proton_chnl"/>
</dbReference>
<evidence type="ECO:0000256" key="2">
    <source>
        <dbReference type="ARBA" id="ARBA00022475"/>
    </source>
</evidence>
<dbReference type="Pfam" id="PF01618">
    <property type="entry name" value="MotA_ExbB"/>
    <property type="match status" value="1"/>
</dbReference>
<dbReference type="Proteomes" id="UP000298596">
    <property type="component" value="Plasmid p2"/>
</dbReference>
<feature type="domain" description="MotA/TolQ/ExbB proton channel" evidence="8">
    <location>
        <begin position="72"/>
        <end position="138"/>
    </location>
</feature>
<comment type="similarity">
    <text evidence="6">Belongs to the exbB/tolQ family.</text>
</comment>
<evidence type="ECO:0000256" key="3">
    <source>
        <dbReference type="ARBA" id="ARBA00022692"/>
    </source>
</evidence>
<keyword evidence="3 7" id="KW-0812">Transmembrane</keyword>
<evidence type="ECO:0000256" key="6">
    <source>
        <dbReference type="RuleBase" id="RU004057"/>
    </source>
</evidence>
<evidence type="ECO:0000256" key="4">
    <source>
        <dbReference type="ARBA" id="ARBA00022989"/>
    </source>
</evidence>
<evidence type="ECO:0000256" key="5">
    <source>
        <dbReference type="ARBA" id="ARBA00023136"/>
    </source>
</evidence>
<organism evidence="9 10">
    <name type="scientific">Azospirillum brasilense</name>
    <dbReference type="NCBI Taxonomy" id="192"/>
    <lineage>
        <taxon>Bacteria</taxon>
        <taxon>Pseudomonadati</taxon>
        <taxon>Pseudomonadota</taxon>
        <taxon>Alphaproteobacteria</taxon>
        <taxon>Rhodospirillales</taxon>
        <taxon>Azospirillaceae</taxon>
        <taxon>Azospirillum</taxon>
    </lineage>
</organism>
<geneLocation type="plasmid" evidence="9">
    <name>p2</name>
</geneLocation>
<evidence type="ECO:0000259" key="8">
    <source>
        <dbReference type="Pfam" id="PF01618"/>
    </source>
</evidence>
<dbReference type="GO" id="GO:0005886">
    <property type="term" value="C:plasma membrane"/>
    <property type="evidence" value="ECO:0007669"/>
    <property type="project" value="UniProtKB-SubCell"/>
</dbReference>
<evidence type="ECO:0000256" key="7">
    <source>
        <dbReference type="SAM" id="Phobius"/>
    </source>
</evidence>
<evidence type="ECO:0000313" key="9">
    <source>
        <dbReference type="EMBL" id="QCO05864.1"/>
    </source>
</evidence>
<keyword evidence="5 7" id="KW-0472">Membrane</keyword>
<dbReference type="AlphaFoldDB" id="A0A4D8Q718"/>
<keyword evidence="6" id="KW-0813">Transport</keyword>
<keyword evidence="4 7" id="KW-1133">Transmembrane helix</keyword>
<name>A0A4D8Q718_AZOBR</name>
<gene>
    <name evidence="9" type="ORF">D3867_28750</name>
</gene>
<feature type="transmembrane region" description="Helical" evidence="7">
    <location>
        <begin position="15"/>
        <end position="39"/>
    </location>
</feature>
<proteinExistence type="inferred from homology"/>
<protein>
    <submittedName>
        <fullName evidence="9">MotA/TolQ/ExbB proton channel family protein</fullName>
    </submittedName>
</protein>
<comment type="subcellular location">
    <subcellularLocation>
        <location evidence="1">Cell membrane</location>
        <topology evidence="1">Multi-pass membrane protein</topology>
    </subcellularLocation>
    <subcellularLocation>
        <location evidence="6">Membrane</location>
        <topology evidence="6">Multi-pass membrane protein</topology>
    </subcellularLocation>
</comment>
<keyword evidence="9" id="KW-0614">Plasmid</keyword>